<reference evidence="2 3" key="1">
    <citation type="journal article" date="2022" name="Allergy">
        <title>Genome assembly and annotation of Periplaneta americana reveal a comprehensive cockroach allergen profile.</title>
        <authorList>
            <person name="Wang L."/>
            <person name="Xiong Q."/>
            <person name="Saelim N."/>
            <person name="Wang L."/>
            <person name="Nong W."/>
            <person name="Wan A.T."/>
            <person name="Shi M."/>
            <person name="Liu X."/>
            <person name="Cao Q."/>
            <person name="Hui J.H.L."/>
            <person name="Sookrung N."/>
            <person name="Leung T.F."/>
            <person name="Tungtrongchitr A."/>
            <person name="Tsui S.K.W."/>
        </authorList>
    </citation>
    <scope>NUCLEOTIDE SEQUENCE [LARGE SCALE GENOMIC DNA]</scope>
    <source>
        <strain evidence="2">PWHHKU_190912</strain>
    </source>
</reference>
<feature type="compositionally biased region" description="Polar residues" evidence="1">
    <location>
        <begin position="29"/>
        <end position="41"/>
    </location>
</feature>
<feature type="compositionally biased region" description="Basic and acidic residues" evidence="1">
    <location>
        <begin position="1"/>
        <end position="15"/>
    </location>
</feature>
<proteinExistence type="predicted"/>
<feature type="region of interest" description="Disordered" evidence="1">
    <location>
        <begin position="1"/>
        <end position="50"/>
    </location>
</feature>
<keyword evidence="3" id="KW-1185">Reference proteome</keyword>
<name>A0ABQ8SAT6_PERAM</name>
<sequence>SGGDKGEHPDLDPRPRLGTSAANAVGRSRGQTKSGDQQQPPCETVPGRSALHHVERMWKTFKSVLKREGRESENDHLYVFEFLYREQQKLKGMTTPSEMFPQFLQHIHDTYPGYGIEGLKPKDYIPQQ</sequence>
<evidence type="ECO:0000313" key="3">
    <source>
        <dbReference type="Proteomes" id="UP001148838"/>
    </source>
</evidence>
<evidence type="ECO:0000313" key="2">
    <source>
        <dbReference type="EMBL" id="KAJ4431184.1"/>
    </source>
</evidence>
<comment type="caution">
    <text evidence="2">The sequence shown here is derived from an EMBL/GenBank/DDBJ whole genome shotgun (WGS) entry which is preliminary data.</text>
</comment>
<feature type="non-terminal residue" evidence="2">
    <location>
        <position position="1"/>
    </location>
</feature>
<accession>A0ABQ8SAT6</accession>
<dbReference type="Proteomes" id="UP001148838">
    <property type="component" value="Unassembled WGS sequence"/>
</dbReference>
<organism evidence="2 3">
    <name type="scientific">Periplaneta americana</name>
    <name type="common">American cockroach</name>
    <name type="synonym">Blatta americana</name>
    <dbReference type="NCBI Taxonomy" id="6978"/>
    <lineage>
        <taxon>Eukaryota</taxon>
        <taxon>Metazoa</taxon>
        <taxon>Ecdysozoa</taxon>
        <taxon>Arthropoda</taxon>
        <taxon>Hexapoda</taxon>
        <taxon>Insecta</taxon>
        <taxon>Pterygota</taxon>
        <taxon>Neoptera</taxon>
        <taxon>Polyneoptera</taxon>
        <taxon>Dictyoptera</taxon>
        <taxon>Blattodea</taxon>
        <taxon>Blattoidea</taxon>
        <taxon>Blattidae</taxon>
        <taxon>Blattinae</taxon>
        <taxon>Periplaneta</taxon>
    </lineage>
</organism>
<protein>
    <submittedName>
        <fullName evidence="2">Uncharacterized protein</fullName>
    </submittedName>
</protein>
<dbReference type="EMBL" id="JAJSOF020000031">
    <property type="protein sequence ID" value="KAJ4431184.1"/>
    <property type="molecule type" value="Genomic_DNA"/>
</dbReference>
<gene>
    <name evidence="2" type="ORF">ANN_19781</name>
</gene>
<evidence type="ECO:0000256" key="1">
    <source>
        <dbReference type="SAM" id="MobiDB-lite"/>
    </source>
</evidence>